<sequence length="176" mass="18816">MGPGQRGAIFLAFSVRTARSPVSAQSINHALPGCLPAFCVCSLLYCRSNLTGWTAPNSRPLIGSAHLHGNSSICVVFPHIWSIFLINLLLPAVAATMDGNRFHFCLLFCFLKGPPGLGLFRSAAKAADRHDPCRNCTASYVPQTNATVNHSCSTSLYCFVPAGRTSPALASVETMF</sequence>
<organism evidence="1">
    <name type="scientific">Anopheles triannulatus</name>
    <dbReference type="NCBI Taxonomy" id="58253"/>
    <lineage>
        <taxon>Eukaryota</taxon>
        <taxon>Metazoa</taxon>
        <taxon>Ecdysozoa</taxon>
        <taxon>Arthropoda</taxon>
        <taxon>Hexapoda</taxon>
        <taxon>Insecta</taxon>
        <taxon>Pterygota</taxon>
        <taxon>Neoptera</taxon>
        <taxon>Endopterygota</taxon>
        <taxon>Diptera</taxon>
        <taxon>Nematocera</taxon>
        <taxon>Culicoidea</taxon>
        <taxon>Culicidae</taxon>
        <taxon>Anophelinae</taxon>
        <taxon>Anopheles</taxon>
    </lineage>
</organism>
<name>A0A2M4B4D8_9DIPT</name>
<reference evidence="1" key="1">
    <citation type="submission" date="2018-01" db="EMBL/GenBank/DDBJ databases">
        <title>An insight into the sialome of Amazonian anophelines.</title>
        <authorList>
            <person name="Ribeiro J.M."/>
            <person name="Scarpassa V."/>
            <person name="Calvo E."/>
        </authorList>
    </citation>
    <scope>NUCLEOTIDE SEQUENCE</scope>
    <source>
        <tissue evidence="1">Salivary glands</tissue>
    </source>
</reference>
<accession>A0A2M4B4D8</accession>
<proteinExistence type="predicted"/>
<dbReference type="EMBL" id="GGFK01014565">
    <property type="protein sequence ID" value="MBW47886.1"/>
    <property type="molecule type" value="Transcribed_RNA"/>
</dbReference>
<evidence type="ECO:0000313" key="1">
    <source>
        <dbReference type="EMBL" id="MBW47886.1"/>
    </source>
</evidence>
<dbReference type="AlphaFoldDB" id="A0A2M4B4D8"/>
<protein>
    <submittedName>
        <fullName evidence="1">Putative secreted protein</fullName>
    </submittedName>
</protein>